<dbReference type="Proteomes" id="UP000553209">
    <property type="component" value="Unassembled WGS sequence"/>
</dbReference>
<dbReference type="AlphaFoldDB" id="A0A7X6MB50"/>
<keyword evidence="3" id="KW-1185">Reference proteome</keyword>
<sequence>MIAQPHHHRARGDIRFMIQPGTHPQNIRVDDDGRLWGEVPVVPFREVTLDPVLLNTGVRSTRAAARTAPAPREPEPHAPDDVPGYQLRPDPLEARTVEEFVEMMRRYRRWAGSPSYRVMARRVGTCSAAGFCEALSRDRDRLPSFTLLNAFVVSLGGDQEYFRRWVTAWRSLDGRVAGEPLMLALPPVEGTT</sequence>
<evidence type="ECO:0000313" key="3">
    <source>
        <dbReference type="Proteomes" id="UP000553209"/>
    </source>
</evidence>
<organism evidence="2 3">
    <name type="scientific">Nocardiopsis alborubida</name>
    <dbReference type="NCBI Taxonomy" id="146802"/>
    <lineage>
        <taxon>Bacteria</taxon>
        <taxon>Bacillati</taxon>
        <taxon>Actinomycetota</taxon>
        <taxon>Actinomycetes</taxon>
        <taxon>Streptosporangiales</taxon>
        <taxon>Nocardiopsidaceae</taxon>
        <taxon>Nocardiopsis</taxon>
    </lineage>
</organism>
<accession>A0A7X6MB50</accession>
<comment type="caution">
    <text evidence="2">The sequence shown here is derived from an EMBL/GenBank/DDBJ whole genome shotgun (WGS) entry which is preliminary data.</text>
</comment>
<gene>
    <name evidence="2" type="ORF">HGB44_03600</name>
</gene>
<feature type="compositionally biased region" description="Low complexity" evidence="1">
    <location>
        <begin position="61"/>
        <end position="70"/>
    </location>
</feature>
<name>A0A7X6MB50_9ACTN</name>
<evidence type="ECO:0000313" key="2">
    <source>
        <dbReference type="EMBL" id="NKY96763.1"/>
    </source>
</evidence>
<reference evidence="2 3" key="1">
    <citation type="submission" date="2020-04" db="EMBL/GenBank/DDBJ databases">
        <title>MicrobeNet Type strains.</title>
        <authorList>
            <person name="Nicholson A.C."/>
        </authorList>
    </citation>
    <scope>NUCLEOTIDE SEQUENCE [LARGE SCALE GENOMIC DNA]</scope>
    <source>
        <strain evidence="2 3">ATCC 23612</strain>
    </source>
</reference>
<protein>
    <submittedName>
        <fullName evidence="2">Uncharacterized protein</fullName>
    </submittedName>
</protein>
<dbReference type="RefSeq" id="WP_061081275.1">
    <property type="nucleotide sequence ID" value="NZ_JAAXPG010000002.1"/>
</dbReference>
<feature type="region of interest" description="Disordered" evidence="1">
    <location>
        <begin position="61"/>
        <end position="88"/>
    </location>
</feature>
<evidence type="ECO:0000256" key="1">
    <source>
        <dbReference type="SAM" id="MobiDB-lite"/>
    </source>
</evidence>
<dbReference type="EMBL" id="JAAXPG010000002">
    <property type="protein sequence ID" value="NKY96763.1"/>
    <property type="molecule type" value="Genomic_DNA"/>
</dbReference>
<proteinExistence type="predicted"/>